<dbReference type="EMBL" id="VSSQ01039620">
    <property type="protein sequence ID" value="MPM92716.1"/>
    <property type="molecule type" value="Genomic_DNA"/>
</dbReference>
<protein>
    <submittedName>
        <fullName evidence="1">Uncharacterized protein</fullName>
    </submittedName>
</protein>
<reference evidence="1" key="1">
    <citation type="submission" date="2019-08" db="EMBL/GenBank/DDBJ databases">
        <authorList>
            <person name="Kucharzyk K."/>
            <person name="Murdoch R.W."/>
            <person name="Higgins S."/>
            <person name="Loffler F."/>
        </authorList>
    </citation>
    <scope>NUCLEOTIDE SEQUENCE</scope>
</reference>
<gene>
    <name evidence="1" type="ORF">SDC9_139852</name>
</gene>
<organism evidence="1">
    <name type="scientific">bioreactor metagenome</name>
    <dbReference type="NCBI Taxonomy" id="1076179"/>
    <lineage>
        <taxon>unclassified sequences</taxon>
        <taxon>metagenomes</taxon>
        <taxon>ecological metagenomes</taxon>
    </lineage>
</organism>
<comment type="caution">
    <text evidence="1">The sequence shown here is derived from an EMBL/GenBank/DDBJ whole genome shotgun (WGS) entry which is preliminary data.</text>
</comment>
<name>A0A645DTQ3_9ZZZZ</name>
<evidence type="ECO:0000313" key="1">
    <source>
        <dbReference type="EMBL" id="MPM92716.1"/>
    </source>
</evidence>
<proteinExistence type="predicted"/>
<dbReference type="AlphaFoldDB" id="A0A645DTQ3"/>
<accession>A0A645DTQ3</accession>
<sequence length="146" mass="14663">MTAHLVHDQYQALCAACGVQLGDALVQAAEQQGIQAFAILGAQRLAGRRIHAVGGIGHGDALAHAFAACLVVHPKHGQSGGLQYVEQVVMLDLGGVKAFAAQVGEHAGHRFAGAGAAGAGVTPAQHIALGQLGVGIALITVEAEVL</sequence>